<evidence type="ECO:0000313" key="5">
    <source>
        <dbReference type="EMBL" id="PPC75099.1"/>
    </source>
</evidence>
<dbReference type="SUPFAM" id="SSF111369">
    <property type="entry name" value="HlyD-like secretion proteins"/>
    <property type="match status" value="1"/>
</dbReference>
<evidence type="ECO:0000256" key="1">
    <source>
        <dbReference type="ARBA" id="ARBA00009477"/>
    </source>
</evidence>
<dbReference type="OrthoDB" id="9806939at2"/>
<comment type="similarity">
    <text evidence="1">Belongs to the membrane fusion protein (MFP) (TC 8.A.1) family.</text>
</comment>
<dbReference type="GO" id="GO:0015562">
    <property type="term" value="F:efflux transmembrane transporter activity"/>
    <property type="evidence" value="ECO:0007669"/>
    <property type="project" value="TreeGrafter"/>
</dbReference>
<gene>
    <name evidence="5" type="ORF">C4K68_22300</name>
</gene>
<protein>
    <submittedName>
        <fullName evidence="5">Efflux RND transporter periplasmic adaptor subunit</fullName>
    </submittedName>
</protein>
<evidence type="ECO:0000259" key="3">
    <source>
        <dbReference type="Pfam" id="PF25917"/>
    </source>
</evidence>
<evidence type="ECO:0000259" key="4">
    <source>
        <dbReference type="Pfam" id="PF25954"/>
    </source>
</evidence>
<dbReference type="GO" id="GO:1990281">
    <property type="term" value="C:efflux pump complex"/>
    <property type="evidence" value="ECO:0007669"/>
    <property type="project" value="TreeGrafter"/>
</dbReference>
<accession>A0A2S5KKQ4</accession>
<evidence type="ECO:0000313" key="6">
    <source>
        <dbReference type="Proteomes" id="UP000238196"/>
    </source>
</evidence>
<dbReference type="Proteomes" id="UP000238196">
    <property type="component" value="Unassembled WGS sequence"/>
</dbReference>
<organism evidence="5 6">
    <name type="scientific">Proteobacteria bacterium 228</name>
    <dbReference type="NCBI Taxonomy" id="2083153"/>
    <lineage>
        <taxon>Bacteria</taxon>
        <taxon>Pseudomonadati</taxon>
        <taxon>Pseudomonadota</taxon>
    </lineage>
</organism>
<dbReference type="PANTHER" id="PTHR30469:SF29">
    <property type="entry name" value="BLR2860 PROTEIN"/>
    <property type="match status" value="1"/>
</dbReference>
<feature type="domain" description="Multidrug resistance protein MdtA-like barrel-sandwich hybrid" evidence="3">
    <location>
        <begin position="76"/>
        <end position="203"/>
    </location>
</feature>
<dbReference type="NCBIfam" id="TIGR01730">
    <property type="entry name" value="RND_mfp"/>
    <property type="match status" value="1"/>
</dbReference>
<dbReference type="Pfam" id="PF25954">
    <property type="entry name" value="Beta-barrel_RND_2"/>
    <property type="match status" value="1"/>
</dbReference>
<feature type="domain" description="CusB-like beta-barrel" evidence="4">
    <location>
        <begin position="210"/>
        <end position="279"/>
    </location>
</feature>
<dbReference type="InterPro" id="IPR058625">
    <property type="entry name" value="MdtA-like_BSH"/>
</dbReference>
<comment type="caution">
    <text evidence="5">The sequence shown here is derived from an EMBL/GenBank/DDBJ whole genome shotgun (WGS) entry which is preliminary data.</text>
</comment>
<sequence length="366" mass="38959">MSLMKSATWIAVLLVICLAVWLVSGGEVVTAATEPPAPQQADAPASSAPVRVEVLHSAAQSITRNVIIQGQVEARRVVRLKAETSGRVKELPVVRGSRVDSGTLLVALELNEREAQRQQAEAQVRQYEYELKAAETLKQKGLQADTRLMELRAQLAAARASLASSAQDIAHTRISAPIDGILDQRPLEVGDFLDRGDAVATLVDDSEVKVTAMVPQNHLPSLHLGQAASARLLDGRELQGQLSYIATEADSGSRSYRVEVSVANPEHQRLIGMSATLQLPVASVRAHLLSPALLSLNSRNQLVIKAVDARQQVAEYPVSIVRTAEDGVWLSGLPAEVEVISTGQGFVSAGDPIEPVAVTAPTAQGG</sequence>
<dbReference type="AlphaFoldDB" id="A0A2S5KKQ4"/>
<proteinExistence type="inferred from homology"/>
<dbReference type="EMBL" id="PRLP01000109">
    <property type="protein sequence ID" value="PPC75099.1"/>
    <property type="molecule type" value="Genomic_DNA"/>
</dbReference>
<dbReference type="InterPro" id="IPR058792">
    <property type="entry name" value="Beta-barrel_RND_2"/>
</dbReference>
<dbReference type="Gene3D" id="2.40.30.170">
    <property type="match status" value="1"/>
</dbReference>
<dbReference type="Gene3D" id="1.10.287.470">
    <property type="entry name" value="Helix hairpin bin"/>
    <property type="match status" value="1"/>
</dbReference>
<dbReference type="PANTHER" id="PTHR30469">
    <property type="entry name" value="MULTIDRUG RESISTANCE PROTEIN MDTA"/>
    <property type="match status" value="1"/>
</dbReference>
<feature type="coiled-coil region" evidence="2">
    <location>
        <begin position="105"/>
        <end position="168"/>
    </location>
</feature>
<dbReference type="Pfam" id="PF25917">
    <property type="entry name" value="BSH_RND"/>
    <property type="match status" value="1"/>
</dbReference>
<dbReference type="InterPro" id="IPR006143">
    <property type="entry name" value="RND_pump_MFP"/>
</dbReference>
<evidence type="ECO:0000256" key="2">
    <source>
        <dbReference type="SAM" id="Coils"/>
    </source>
</evidence>
<dbReference type="Gene3D" id="2.40.50.100">
    <property type="match status" value="1"/>
</dbReference>
<keyword evidence="2" id="KW-0175">Coiled coil</keyword>
<name>A0A2S5KKQ4_9PROT</name>
<reference evidence="5 6" key="1">
    <citation type="submission" date="2018-02" db="EMBL/GenBank/DDBJ databases">
        <title>novel marine gammaproteobacteria from coastal saline agro ecosystem.</title>
        <authorList>
            <person name="Krishnan R."/>
            <person name="Ramesh Kumar N."/>
        </authorList>
    </citation>
    <scope>NUCLEOTIDE SEQUENCE [LARGE SCALE GENOMIC DNA]</scope>
    <source>
        <strain evidence="5 6">228</strain>
    </source>
</reference>